<keyword evidence="4" id="KW-0574">Periplasm</keyword>
<dbReference type="PRINTS" id="PR00969">
    <property type="entry name" value="CHAPERONPILI"/>
</dbReference>
<dbReference type="PANTHER" id="PTHR30251">
    <property type="entry name" value="PILUS ASSEMBLY CHAPERONE"/>
    <property type="match status" value="1"/>
</dbReference>
<evidence type="ECO:0000256" key="5">
    <source>
        <dbReference type="ARBA" id="ARBA00023186"/>
    </source>
</evidence>
<reference evidence="9" key="1">
    <citation type="journal article" date="2018" name="Genome Biol.">
        <title>SKESA: strategic k-mer extension for scrupulous assemblies.</title>
        <authorList>
            <person name="Souvorov A."/>
            <person name="Agarwala R."/>
            <person name="Lipman D.J."/>
        </authorList>
    </citation>
    <scope>NUCLEOTIDE SEQUENCE</scope>
    <source>
        <strain evidence="9">MA.JM_04/250</strain>
    </source>
</reference>
<evidence type="ECO:0000256" key="7">
    <source>
        <dbReference type="SAM" id="SignalP"/>
    </source>
</evidence>
<evidence type="ECO:0000256" key="4">
    <source>
        <dbReference type="ARBA" id="ARBA00022764"/>
    </source>
</evidence>
<dbReference type="SUPFAM" id="SSF49354">
    <property type="entry name" value="PapD-like"/>
    <property type="match status" value="1"/>
</dbReference>
<accession>A0A762A357</accession>
<dbReference type="AlphaFoldDB" id="A0A762A357"/>
<dbReference type="SUPFAM" id="SSF49584">
    <property type="entry name" value="Periplasmic chaperone C-domain"/>
    <property type="match status" value="1"/>
</dbReference>
<comment type="caution">
    <text evidence="9">The sequence shown here is derived from an EMBL/GenBank/DDBJ whole genome shotgun (WGS) entry which is preliminary data.</text>
</comment>
<dbReference type="InterPro" id="IPR036316">
    <property type="entry name" value="Pili_assmbl_chap_C_dom_sf"/>
</dbReference>
<dbReference type="GO" id="GO:0030288">
    <property type="term" value="C:outer membrane-bounded periplasmic space"/>
    <property type="evidence" value="ECO:0007669"/>
    <property type="project" value="InterPro"/>
</dbReference>
<keyword evidence="5" id="KW-0143">Chaperone</keyword>
<dbReference type="InterPro" id="IPR001829">
    <property type="entry name" value="Pili_assmbl_chaperone_bac"/>
</dbReference>
<comment type="similarity">
    <text evidence="2">Belongs to the periplasmic pilus chaperone family.</text>
</comment>
<sequence length="202" mass="23171">MFFYIRKNVFLILPLYILLSFSAKNANADNKLSKQTLNENTYGFRIGATRVIYNQGSPSASFWIKNEQEYPIIVQTQVLKDDRESKAPFIVTPPILRVDSNIQTRLRVIPIAPLQNKDSEELFWICVKGVPPKEEVSKKKSNIEEKSQLNINIITNSCIKLISRPERIELSIKEASKKLVFKKQGDSLVIENKTPVYINISK</sequence>
<proteinExistence type="inferred from homology"/>
<dbReference type="PANTHER" id="PTHR30251:SF9">
    <property type="entry name" value="CHAPERONE PROTEIN CAF1M"/>
    <property type="match status" value="1"/>
</dbReference>
<evidence type="ECO:0000256" key="1">
    <source>
        <dbReference type="ARBA" id="ARBA00004418"/>
    </source>
</evidence>
<dbReference type="InterPro" id="IPR050643">
    <property type="entry name" value="Periplasmic_pilus_chap"/>
</dbReference>
<feature type="non-terminal residue" evidence="9">
    <location>
        <position position="202"/>
    </location>
</feature>
<keyword evidence="6" id="KW-0393">Immunoglobulin domain</keyword>
<dbReference type="Gene3D" id="2.60.40.10">
    <property type="entry name" value="Immunoglobulins"/>
    <property type="match status" value="1"/>
</dbReference>
<evidence type="ECO:0000256" key="3">
    <source>
        <dbReference type="ARBA" id="ARBA00022729"/>
    </source>
</evidence>
<dbReference type="InterPro" id="IPR008962">
    <property type="entry name" value="PapD-like_sf"/>
</dbReference>
<dbReference type="InterPro" id="IPR013783">
    <property type="entry name" value="Ig-like_fold"/>
</dbReference>
<organism evidence="9">
    <name type="scientific">Salmonella enterica</name>
    <name type="common">Salmonella choleraesuis</name>
    <dbReference type="NCBI Taxonomy" id="28901"/>
    <lineage>
        <taxon>Bacteria</taxon>
        <taxon>Pseudomonadati</taxon>
        <taxon>Pseudomonadota</taxon>
        <taxon>Gammaproteobacteria</taxon>
        <taxon>Enterobacterales</taxon>
        <taxon>Enterobacteriaceae</taxon>
        <taxon>Salmonella</taxon>
    </lineage>
</organism>
<feature type="chain" id="PRO_5027989692" evidence="7">
    <location>
        <begin position="29"/>
        <end position="202"/>
    </location>
</feature>
<dbReference type="GO" id="GO:0071555">
    <property type="term" value="P:cell wall organization"/>
    <property type="evidence" value="ECO:0007669"/>
    <property type="project" value="InterPro"/>
</dbReference>
<protein>
    <submittedName>
        <fullName evidence="9">Fimbria/pilus periplasmic chaperone</fullName>
    </submittedName>
</protein>
<comment type="subcellular location">
    <subcellularLocation>
        <location evidence="1">Periplasm</location>
    </subcellularLocation>
</comment>
<gene>
    <name evidence="9" type="ORF">G8173_004732</name>
</gene>
<keyword evidence="3 7" id="KW-0732">Signal</keyword>
<reference evidence="9" key="2">
    <citation type="submission" date="2020-02" db="EMBL/GenBank/DDBJ databases">
        <authorList>
            <consortium name="NCBI Pathogen Detection Project"/>
        </authorList>
    </citation>
    <scope>NUCLEOTIDE SEQUENCE</scope>
    <source>
        <strain evidence="9">MA.JM_04/250</strain>
    </source>
</reference>
<evidence type="ECO:0000313" key="9">
    <source>
        <dbReference type="EMBL" id="HAG3426800.1"/>
    </source>
</evidence>
<name>A0A762A357_SALER</name>
<evidence type="ECO:0000259" key="8">
    <source>
        <dbReference type="Pfam" id="PF00345"/>
    </source>
</evidence>
<feature type="domain" description="Pili assembly chaperone N-terminal" evidence="8">
    <location>
        <begin position="43"/>
        <end position="168"/>
    </location>
</feature>
<dbReference type="Pfam" id="PF00345">
    <property type="entry name" value="PapD_N"/>
    <property type="match status" value="1"/>
</dbReference>
<evidence type="ECO:0000256" key="6">
    <source>
        <dbReference type="ARBA" id="ARBA00023319"/>
    </source>
</evidence>
<evidence type="ECO:0000256" key="2">
    <source>
        <dbReference type="ARBA" id="ARBA00007399"/>
    </source>
</evidence>
<dbReference type="EMBL" id="DAAYAZ010000023">
    <property type="protein sequence ID" value="HAG3426800.1"/>
    <property type="molecule type" value="Genomic_DNA"/>
</dbReference>
<dbReference type="InterPro" id="IPR016147">
    <property type="entry name" value="Pili_assmbl_chaperone_N"/>
</dbReference>
<feature type="signal peptide" evidence="7">
    <location>
        <begin position="1"/>
        <end position="28"/>
    </location>
</feature>